<sequence>MRLTCPDCGATYDIPDAAIPTRGRDVMCSHCEHVWYARPEEDPAEEAPSPVVTLPVRETAPDTVFDASSGAVPHPAIRRQAPQDEEADAPSETPSETPPKRTLDPAVARILKEEAAFEAAQRAREDEVSRERLDFVGGTALGAKPAPATEDAAAPEKPAPQAPNSGPMTGETPAPAAKAPAAVTPPRVPEEAGARLRRHDAKAGTRARRAEPARRNREDRKRLGRGVKALLALGAIVFIAGLFYRFAPQISADLPGLTPALEPYVRAVDAAKAQLPEELTKELPRQIDALIERAVSAVRDVMTRLGEP</sequence>
<dbReference type="NCBIfam" id="TIGR02098">
    <property type="entry name" value="MJ0042_CXXC"/>
    <property type="match status" value="1"/>
</dbReference>
<evidence type="ECO:0000313" key="4">
    <source>
        <dbReference type="EMBL" id="SFR02288.1"/>
    </source>
</evidence>
<feature type="compositionally biased region" description="Low complexity" evidence="1">
    <location>
        <begin position="143"/>
        <end position="156"/>
    </location>
</feature>
<feature type="compositionally biased region" description="Basic and acidic residues" evidence="1">
    <location>
        <begin position="208"/>
        <end position="220"/>
    </location>
</feature>
<evidence type="ECO:0000259" key="3">
    <source>
        <dbReference type="Pfam" id="PF13717"/>
    </source>
</evidence>
<feature type="region of interest" description="Disordered" evidence="1">
    <location>
        <begin position="138"/>
        <end position="220"/>
    </location>
</feature>
<keyword evidence="2" id="KW-1133">Transmembrane helix</keyword>
<evidence type="ECO:0000256" key="1">
    <source>
        <dbReference type="SAM" id="MobiDB-lite"/>
    </source>
</evidence>
<reference evidence="4 5" key="1">
    <citation type="submission" date="2016-10" db="EMBL/GenBank/DDBJ databases">
        <authorList>
            <person name="de Groot N.N."/>
        </authorList>
    </citation>
    <scope>NUCLEOTIDE SEQUENCE [LARGE SCALE GENOMIC DNA]</scope>
    <source>
        <strain evidence="5">KMM 9023,NRIC 0796,JCM 17311,KCTC 23692</strain>
    </source>
</reference>
<accession>A0A1I6DA74</accession>
<feature type="compositionally biased region" description="Low complexity" evidence="1">
    <location>
        <begin position="172"/>
        <end position="185"/>
    </location>
</feature>
<protein>
    <submittedName>
        <fullName evidence="4">MJ0042 family finger-like domain-containing protein</fullName>
    </submittedName>
</protein>
<dbReference type="AlphaFoldDB" id="A0A1I6DA74"/>
<dbReference type="Proteomes" id="UP000199302">
    <property type="component" value="Unassembled WGS sequence"/>
</dbReference>
<keyword evidence="2" id="KW-0472">Membrane</keyword>
<organism evidence="4 5">
    <name type="scientific">Poseidonocella sedimentorum</name>
    <dbReference type="NCBI Taxonomy" id="871652"/>
    <lineage>
        <taxon>Bacteria</taxon>
        <taxon>Pseudomonadati</taxon>
        <taxon>Pseudomonadota</taxon>
        <taxon>Alphaproteobacteria</taxon>
        <taxon>Rhodobacterales</taxon>
        <taxon>Roseobacteraceae</taxon>
        <taxon>Poseidonocella</taxon>
    </lineage>
</organism>
<feature type="transmembrane region" description="Helical" evidence="2">
    <location>
        <begin position="229"/>
        <end position="247"/>
    </location>
</feature>
<dbReference type="STRING" id="871652.SAMN04515673_102490"/>
<name>A0A1I6DA74_9RHOB</name>
<evidence type="ECO:0000313" key="5">
    <source>
        <dbReference type="Proteomes" id="UP000199302"/>
    </source>
</evidence>
<evidence type="ECO:0000256" key="2">
    <source>
        <dbReference type="SAM" id="Phobius"/>
    </source>
</evidence>
<feature type="domain" description="Zinc finger/thioredoxin putative" evidence="3">
    <location>
        <begin position="1"/>
        <end position="35"/>
    </location>
</feature>
<dbReference type="InterPro" id="IPR011723">
    <property type="entry name" value="Znf/thioredoxin_put"/>
</dbReference>
<feature type="region of interest" description="Disordered" evidence="1">
    <location>
        <begin position="57"/>
        <end position="102"/>
    </location>
</feature>
<dbReference type="RefSeq" id="WP_092077448.1">
    <property type="nucleotide sequence ID" value="NZ_FOYI01000002.1"/>
</dbReference>
<dbReference type="OrthoDB" id="7159357at2"/>
<dbReference type="Pfam" id="PF13717">
    <property type="entry name" value="Zn_ribbon_4"/>
    <property type="match status" value="1"/>
</dbReference>
<proteinExistence type="predicted"/>
<keyword evidence="2" id="KW-0812">Transmembrane</keyword>
<gene>
    <name evidence="4" type="ORF">SAMN04515673_102490</name>
</gene>
<dbReference type="EMBL" id="FOYI01000002">
    <property type="protein sequence ID" value="SFR02288.1"/>
    <property type="molecule type" value="Genomic_DNA"/>
</dbReference>
<keyword evidence="5" id="KW-1185">Reference proteome</keyword>